<gene>
    <name evidence="2" type="ORF">DI598_07020</name>
</gene>
<proteinExistence type="predicted"/>
<protein>
    <recommendedName>
        <fullName evidence="1">Smr domain-containing protein</fullName>
    </recommendedName>
</protein>
<dbReference type="InterPro" id="IPR036781">
    <property type="entry name" value="Smr_assoc-like_sf"/>
</dbReference>
<feature type="domain" description="Smr" evidence="1">
    <location>
        <begin position="286"/>
        <end position="346"/>
    </location>
</feature>
<dbReference type="Pfam" id="PF01713">
    <property type="entry name" value="Smr"/>
    <property type="match status" value="1"/>
</dbReference>
<organism evidence="2 3">
    <name type="scientific">Pseudopedobacter saltans</name>
    <dbReference type="NCBI Taxonomy" id="151895"/>
    <lineage>
        <taxon>Bacteria</taxon>
        <taxon>Pseudomonadati</taxon>
        <taxon>Bacteroidota</taxon>
        <taxon>Sphingobacteriia</taxon>
        <taxon>Sphingobacteriales</taxon>
        <taxon>Sphingobacteriaceae</taxon>
        <taxon>Pseudopedobacter</taxon>
    </lineage>
</organism>
<sequence>MKYEIGDEILVLHSDEEGRVIDILGEDMVMIEVRGVKFPAYLDQIDFPYFKRFTSKPIVPAKPKTYIEDLPREKKPVLDIKDEDGVWLSLVPKFILDDFNDEVVDSFKLYLANHTSSDLHFIYRQLFENAKDFELVNDVAAGKDFYLHDIEFEDLNDKPSFLFTFSLPKPVKGKKEAFDVSLKLKSKQVFHKVEELKENNNPTIAYQLFEKYPEAEKDDFEAGKGSKGGLDLSSLSSKGFNVKYSADRIREHLPSPRSVVDLHIERLTDHWKDLSNFEILTMQLNEFEKWYDLAVQNHLRTFTVIHGVGKGKLKDEIHNLLKSRSEVKRFVNQYDSRFGYGATEIFFE</sequence>
<dbReference type="Proteomes" id="UP000249645">
    <property type="component" value="Unassembled WGS sequence"/>
</dbReference>
<accession>A0A2W5H2C7</accession>
<evidence type="ECO:0000313" key="3">
    <source>
        <dbReference type="Proteomes" id="UP000249645"/>
    </source>
</evidence>
<dbReference type="InterPro" id="IPR036063">
    <property type="entry name" value="Smr_dom_sf"/>
</dbReference>
<evidence type="ECO:0000259" key="1">
    <source>
        <dbReference type="Pfam" id="PF01713"/>
    </source>
</evidence>
<dbReference type="SUPFAM" id="SSF158949">
    <property type="entry name" value="Smr-associated domain-like"/>
    <property type="match status" value="1"/>
</dbReference>
<reference evidence="2 3" key="1">
    <citation type="submission" date="2017-11" db="EMBL/GenBank/DDBJ databases">
        <title>Infants hospitalized years apart are colonized by the same room-sourced microbial strains.</title>
        <authorList>
            <person name="Brooks B."/>
            <person name="Olm M.R."/>
            <person name="Firek B.A."/>
            <person name="Baker R."/>
            <person name="Thomas B.C."/>
            <person name="Morowitz M.J."/>
            <person name="Banfield J.F."/>
        </authorList>
    </citation>
    <scope>NUCLEOTIDE SEQUENCE [LARGE SCALE GENOMIC DNA]</scope>
    <source>
        <strain evidence="2">S2_009_000_R2_76</strain>
    </source>
</reference>
<dbReference type="EMBL" id="QFOI01000094">
    <property type="protein sequence ID" value="PZP49802.1"/>
    <property type="molecule type" value="Genomic_DNA"/>
</dbReference>
<name>A0A2W5H2C7_9SPHI</name>
<comment type="caution">
    <text evidence="2">The sequence shown here is derived from an EMBL/GenBank/DDBJ whole genome shotgun (WGS) entry which is preliminary data.</text>
</comment>
<dbReference type="Gene3D" id="3.30.1370.110">
    <property type="match status" value="1"/>
</dbReference>
<dbReference type="InterPro" id="IPR002625">
    <property type="entry name" value="Smr_dom"/>
</dbReference>
<evidence type="ECO:0000313" key="2">
    <source>
        <dbReference type="EMBL" id="PZP49802.1"/>
    </source>
</evidence>
<dbReference type="AlphaFoldDB" id="A0A2W5H2C7"/>